<reference evidence="8 9" key="1">
    <citation type="submission" date="2019-09" db="EMBL/GenBank/DDBJ databases">
        <title>Paraburkholderia podalyriae sp. nov., A South African Podalyria-associated rhizobium.</title>
        <authorList>
            <person name="Mavima L."/>
            <person name="Beukes C.W."/>
            <person name="Palmer M."/>
            <person name="De Meyer S.E."/>
            <person name="James E.K."/>
            <person name="Maluk M."/>
            <person name="Avontuur J.R."/>
            <person name="Chan W.Y."/>
            <person name="Venter S.N."/>
            <person name="Steenkamp E.T."/>
        </authorList>
    </citation>
    <scope>NUCLEOTIDE SEQUENCE [LARGE SCALE GENOMIC DNA]</scope>
    <source>
        <strain evidence="8 9">WC7.3b</strain>
    </source>
</reference>
<dbReference type="Pfam" id="PF01475">
    <property type="entry name" value="FUR"/>
    <property type="match status" value="1"/>
</dbReference>
<accession>A0ABR7PTB3</accession>
<evidence type="ECO:0000256" key="7">
    <source>
        <dbReference type="RuleBase" id="RU364037"/>
    </source>
</evidence>
<evidence type="ECO:0000313" key="8">
    <source>
        <dbReference type="EMBL" id="MBC8749497.1"/>
    </source>
</evidence>
<evidence type="ECO:0000256" key="2">
    <source>
        <dbReference type="ARBA" id="ARBA00022491"/>
    </source>
</evidence>
<comment type="caution">
    <text evidence="8">The sequence shown here is derived from an EMBL/GenBank/DDBJ whole genome shotgun (WGS) entry which is preliminary data.</text>
</comment>
<comment type="subunit">
    <text evidence="7">Homodimer.</text>
</comment>
<keyword evidence="7" id="KW-0479">Metal-binding</keyword>
<protein>
    <recommendedName>
        <fullName evidence="7">Ferric uptake regulation protein</fullName>
    </recommendedName>
</protein>
<evidence type="ECO:0000256" key="4">
    <source>
        <dbReference type="ARBA" id="ARBA00023015"/>
    </source>
</evidence>
<evidence type="ECO:0000313" key="9">
    <source>
        <dbReference type="Proteomes" id="UP000736373"/>
    </source>
</evidence>
<dbReference type="InterPro" id="IPR036390">
    <property type="entry name" value="WH_DNA-bd_sf"/>
</dbReference>
<dbReference type="CDD" id="cd07153">
    <property type="entry name" value="Fur_like"/>
    <property type="match status" value="1"/>
</dbReference>
<comment type="similarity">
    <text evidence="1 7">Belongs to the Fur family.</text>
</comment>
<dbReference type="RefSeq" id="WP_187636503.1">
    <property type="nucleotide sequence ID" value="NZ_VZQQ01000021.1"/>
</dbReference>
<keyword evidence="5 7" id="KW-0238">DNA-binding</keyword>
<evidence type="ECO:0000256" key="6">
    <source>
        <dbReference type="ARBA" id="ARBA00023163"/>
    </source>
</evidence>
<dbReference type="PANTHER" id="PTHR33202:SF6">
    <property type="entry name" value="ZINC UPTAKE REGULATION PROTEIN"/>
    <property type="match status" value="1"/>
</dbReference>
<dbReference type="SUPFAM" id="SSF46785">
    <property type="entry name" value="Winged helix' DNA-binding domain"/>
    <property type="match status" value="1"/>
</dbReference>
<dbReference type="InterPro" id="IPR043135">
    <property type="entry name" value="Fur_C"/>
</dbReference>
<proteinExistence type="inferred from homology"/>
<keyword evidence="7" id="KW-0963">Cytoplasm</keyword>
<dbReference type="InterPro" id="IPR002481">
    <property type="entry name" value="FUR"/>
</dbReference>
<dbReference type="EMBL" id="VZQQ01000021">
    <property type="protein sequence ID" value="MBC8749497.1"/>
    <property type="molecule type" value="Genomic_DNA"/>
</dbReference>
<evidence type="ECO:0000256" key="5">
    <source>
        <dbReference type="ARBA" id="ARBA00023125"/>
    </source>
</evidence>
<evidence type="ECO:0000256" key="1">
    <source>
        <dbReference type="ARBA" id="ARBA00007957"/>
    </source>
</evidence>
<organism evidence="8 9">
    <name type="scientific">Paraburkholderia podalyriae</name>
    <dbReference type="NCBI Taxonomy" id="1938811"/>
    <lineage>
        <taxon>Bacteria</taxon>
        <taxon>Pseudomonadati</taxon>
        <taxon>Pseudomonadota</taxon>
        <taxon>Betaproteobacteria</taxon>
        <taxon>Burkholderiales</taxon>
        <taxon>Burkholderiaceae</taxon>
        <taxon>Paraburkholderia</taxon>
    </lineage>
</organism>
<dbReference type="Proteomes" id="UP000736373">
    <property type="component" value="Unassembled WGS sequence"/>
</dbReference>
<gene>
    <name evidence="7" type="primary">fur</name>
    <name evidence="8" type="ORF">F6X42_23805</name>
</gene>
<name>A0ABR7PTB3_9BURK</name>
<keyword evidence="3 7" id="KW-0862">Zinc</keyword>
<dbReference type="InterPro" id="IPR036388">
    <property type="entry name" value="WH-like_DNA-bd_sf"/>
</dbReference>
<keyword evidence="4 7" id="KW-0805">Transcription regulation</keyword>
<keyword evidence="2 7" id="KW-0678">Repressor</keyword>
<sequence length="149" mass="16524">MTDVNATNAFLRQADARCTLHGHRLTPQRRQVLALLLSRGGRATAYQLLEDMRAVRTNVAPATIYRALHFLMEQGLVRRVATTSTFMACGDVDGQHEVFMVCKRCGSVSVVHDEALRRKLERAARTAHFVVDGQETEIKGLCESCSHAG</sequence>
<keyword evidence="9" id="KW-1185">Reference proteome</keyword>
<dbReference type="PANTHER" id="PTHR33202">
    <property type="entry name" value="ZINC UPTAKE REGULATION PROTEIN"/>
    <property type="match status" value="1"/>
</dbReference>
<dbReference type="Gene3D" id="3.30.1490.190">
    <property type="match status" value="1"/>
</dbReference>
<dbReference type="Gene3D" id="1.10.10.10">
    <property type="entry name" value="Winged helix-like DNA-binding domain superfamily/Winged helix DNA-binding domain"/>
    <property type="match status" value="1"/>
</dbReference>
<keyword evidence="7" id="KW-0408">Iron</keyword>
<evidence type="ECO:0000256" key="3">
    <source>
        <dbReference type="ARBA" id="ARBA00022833"/>
    </source>
</evidence>
<comment type="subcellular location">
    <subcellularLocation>
        <location evidence="7">Cytoplasm</location>
    </subcellularLocation>
</comment>
<keyword evidence="6 7" id="KW-0804">Transcription</keyword>